<name>A0ACC2X126_9TREE</name>
<proteinExistence type="predicted"/>
<reference evidence="1" key="1">
    <citation type="submission" date="2023-04" db="EMBL/GenBank/DDBJ databases">
        <title>Draft Genome sequencing of Naganishia species isolated from polar environments using Oxford Nanopore Technology.</title>
        <authorList>
            <person name="Leo P."/>
            <person name="Venkateswaran K."/>
        </authorList>
    </citation>
    <scope>NUCLEOTIDE SEQUENCE</scope>
    <source>
        <strain evidence="1">DBVPG 5303</strain>
    </source>
</reference>
<evidence type="ECO:0000313" key="1">
    <source>
        <dbReference type="EMBL" id="KAJ9117106.1"/>
    </source>
</evidence>
<gene>
    <name evidence="1" type="ORF">QFC24_006565</name>
</gene>
<comment type="caution">
    <text evidence="1">The sequence shown here is derived from an EMBL/GenBank/DDBJ whole genome shotgun (WGS) entry which is preliminary data.</text>
</comment>
<organism evidence="1 2">
    <name type="scientific">Naganishia onofrii</name>
    <dbReference type="NCBI Taxonomy" id="1851511"/>
    <lineage>
        <taxon>Eukaryota</taxon>
        <taxon>Fungi</taxon>
        <taxon>Dikarya</taxon>
        <taxon>Basidiomycota</taxon>
        <taxon>Agaricomycotina</taxon>
        <taxon>Tremellomycetes</taxon>
        <taxon>Filobasidiales</taxon>
        <taxon>Filobasidiaceae</taxon>
        <taxon>Naganishia</taxon>
    </lineage>
</organism>
<accession>A0ACC2X126</accession>
<sequence length="515" mass="56549">MNPAWIFDPPATSDAAQAADPAHLLASFQQTIDSYPQWAGQLEWSTYDPTSTSGHTHRHGRVVIRYGAGEGGGEPGIGFCVVRHSAKVSDIVPSPVERAQGNAAWSIDAQLPSKELLPKEKIAWQDDTHFEGLPGVAVQVTLFADGGYAVAMKISHVLGDATTLLTFMHDWAATNRAMAAGTTPLPRLQPIFAPSFLDDKATGDIDAPEPDLEIIRNARLLPIHRYDWFLSGGPDCPPYFLPSTVRPPALQKLNLNAAYVPGTPIPWNEWDLSVPVKHTILYFSPHEIQRIHVQASSTVSGDHQQRQQQQQQKRLSKLDALLAHVWACILRARQLPDEETAFLDMTFSFRARLGLPASFLGSPIRLAGAATRGEAAQRNDLPALARSIRSTLGMIDDEQACAEILHDLAHEPNAQNIWATFLGRRHTLVTSWTRLGLYEVDFVGGVEGQAPRYVDAAMPACDGLLQVSESAPLDGLARSNGNRKDWTRDGANVSLHLREDVMDRLCKDPLLRSYA</sequence>
<protein>
    <submittedName>
        <fullName evidence="1">Uncharacterized protein</fullName>
    </submittedName>
</protein>
<dbReference type="Proteomes" id="UP001234202">
    <property type="component" value="Unassembled WGS sequence"/>
</dbReference>
<keyword evidence="2" id="KW-1185">Reference proteome</keyword>
<evidence type="ECO:0000313" key="2">
    <source>
        <dbReference type="Proteomes" id="UP001234202"/>
    </source>
</evidence>
<dbReference type="EMBL" id="JASBWV010000033">
    <property type="protein sequence ID" value="KAJ9117106.1"/>
    <property type="molecule type" value="Genomic_DNA"/>
</dbReference>